<dbReference type="AlphaFoldDB" id="A0A385TMC7"/>
<organism evidence="4 5">
    <name type="scientific">Paenibacillus lautus</name>
    <name type="common">Bacillus lautus</name>
    <dbReference type="NCBI Taxonomy" id="1401"/>
    <lineage>
        <taxon>Bacteria</taxon>
        <taxon>Bacillati</taxon>
        <taxon>Bacillota</taxon>
        <taxon>Bacilli</taxon>
        <taxon>Bacillales</taxon>
        <taxon>Paenibacillaceae</taxon>
        <taxon>Paenibacillus</taxon>
    </lineage>
</organism>
<dbReference type="Gene3D" id="2.60.40.1730">
    <property type="entry name" value="tricorn interacting facor f3 domain"/>
    <property type="match status" value="1"/>
</dbReference>
<dbReference type="InterPro" id="IPR050344">
    <property type="entry name" value="Peptidase_M1_aminopeptidases"/>
</dbReference>
<gene>
    <name evidence="4" type="ORF">D5F53_16450</name>
</gene>
<accession>A0A385TMC7</accession>
<dbReference type="InterPro" id="IPR042097">
    <property type="entry name" value="Aminopeptidase_N-like_N_sf"/>
</dbReference>
<dbReference type="KEGG" id="plw:D5F53_16450"/>
<feature type="domain" description="Peptidase M1 membrane alanine aminopeptidase" evidence="3">
    <location>
        <begin position="364"/>
        <end position="495"/>
    </location>
</feature>
<dbReference type="GO" id="GO:0005737">
    <property type="term" value="C:cytoplasm"/>
    <property type="evidence" value="ECO:0007669"/>
    <property type="project" value="TreeGrafter"/>
</dbReference>
<protein>
    <submittedName>
        <fullName evidence="4">M1 family peptidase</fullName>
    </submittedName>
</protein>
<dbReference type="GO" id="GO:0005615">
    <property type="term" value="C:extracellular space"/>
    <property type="evidence" value="ECO:0007669"/>
    <property type="project" value="TreeGrafter"/>
</dbReference>
<dbReference type="GO" id="GO:0008270">
    <property type="term" value="F:zinc ion binding"/>
    <property type="evidence" value="ECO:0007669"/>
    <property type="project" value="InterPro"/>
</dbReference>
<keyword evidence="5" id="KW-1185">Reference proteome</keyword>
<dbReference type="InterPro" id="IPR027268">
    <property type="entry name" value="Peptidase_M4/M1_CTD_sf"/>
</dbReference>
<dbReference type="GO" id="GO:0043171">
    <property type="term" value="P:peptide catabolic process"/>
    <property type="evidence" value="ECO:0007669"/>
    <property type="project" value="TreeGrafter"/>
</dbReference>
<dbReference type="EMBL" id="CP032412">
    <property type="protein sequence ID" value="AYB44766.1"/>
    <property type="molecule type" value="Genomic_DNA"/>
</dbReference>
<keyword evidence="2" id="KW-0732">Signal</keyword>
<dbReference type="GO" id="GO:0042277">
    <property type="term" value="F:peptide binding"/>
    <property type="evidence" value="ECO:0007669"/>
    <property type="project" value="TreeGrafter"/>
</dbReference>
<feature type="signal peptide" evidence="2">
    <location>
        <begin position="1"/>
        <end position="35"/>
    </location>
</feature>
<dbReference type="PANTHER" id="PTHR11533">
    <property type="entry name" value="PROTEASE M1 ZINC METALLOPROTEASE"/>
    <property type="match status" value="1"/>
</dbReference>
<evidence type="ECO:0000256" key="2">
    <source>
        <dbReference type="SAM" id="SignalP"/>
    </source>
</evidence>
<dbReference type="Gene3D" id="1.10.390.10">
    <property type="entry name" value="Neutral Protease Domain 2"/>
    <property type="match status" value="1"/>
</dbReference>
<dbReference type="GO" id="GO:0070006">
    <property type="term" value="F:metalloaminopeptidase activity"/>
    <property type="evidence" value="ECO:0007669"/>
    <property type="project" value="TreeGrafter"/>
</dbReference>
<dbReference type="CDD" id="cd09604">
    <property type="entry name" value="M1_APN_like"/>
    <property type="match status" value="1"/>
</dbReference>
<dbReference type="Pfam" id="PF01433">
    <property type="entry name" value="Peptidase_M1"/>
    <property type="match status" value="1"/>
</dbReference>
<evidence type="ECO:0000313" key="5">
    <source>
        <dbReference type="Proteomes" id="UP000266552"/>
    </source>
</evidence>
<evidence type="ECO:0000313" key="4">
    <source>
        <dbReference type="EMBL" id="AYB44766.1"/>
    </source>
</evidence>
<feature type="compositionally biased region" description="Basic and acidic residues" evidence="1">
    <location>
        <begin position="113"/>
        <end position="126"/>
    </location>
</feature>
<dbReference type="PANTHER" id="PTHR11533:SF174">
    <property type="entry name" value="PUROMYCIN-SENSITIVE AMINOPEPTIDASE-RELATED"/>
    <property type="match status" value="1"/>
</dbReference>
<evidence type="ECO:0000259" key="3">
    <source>
        <dbReference type="Pfam" id="PF01433"/>
    </source>
</evidence>
<dbReference type="InterPro" id="IPR014782">
    <property type="entry name" value="Peptidase_M1_dom"/>
</dbReference>
<feature type="chain" id="PRO_5017185192" evidence="2">
    <location>
        <begin position="36"/>
        <end position="734"/>
    </location>
</feature>
<proteinExistence type="predicted"/>
<reference evidence="4 5" key="1">
    <citation type="submission" date="2018-09" db="EMBL/GenBank/DDBJ databases">
        <title>Genome Sequence of Paenibacillus lautus Strain E7593-69, Azo Dye-Degrading Bacteria, Isolated from Commercial Tattoo Inks.</title>
        <authorList>
            <person name="Nho S.W."/>
            <person name="Kim S.-J."/>
            <person name="Kweon O."/>
            <person name="Cerniglia C.E."/>
        </authorList>
    </citation>
    <scope>NUCLEOTIDE SEQUENCE [LARGE SCALE GENOMIC DNA]</scope>
    <source>
        <strain evidence="4 5">E7593-69</strain>
    </source>
</reference>
<dbReference type="RefSeq" id="WP_119848644.1">
    <property type="nucleotide sequence ID" value="NZ_CP032412.1"/>
</dbReference>
<sequence>MNPFKREVANLAKKTIIGSLALTLAAGSVIGPGSAAATAAPASTISPIAADMEAQAPIHYDIQARLNEKDMTMQGSSRITYTNTSQDTLSELAFHTYANANRSASTQTSMFKRSNEEIGKKHPDKKTEDFLGGIEIENVTSSGQALDFSDKEQALTVQLNQPLRPGGSVTVYMDFSLKIPYGSQRLSYYQDIVNGAHWFPVMSVYDEDKHQWNTTPYSSTFETDYYTSADYEVEFNVPDSYEVAMPGTITARNDVEPGRKIVSAVANNTREFVFFASPNFKVDRVTRDGLTIEYFYFDNEPGKKQIIDRYIDQAFKAIQFFGDKYGAYPYPDFRIVESYVEGVAIEYSRVIQMGQVKGQADPAQDTVFVHEIAHQWFHALIGNDSETESFLDEGFADFSKVYFAEKQGDKLNGFRSIQFDDSSLELAIASNNDEVGDMASPVYYDKGRQAIYQLYRTVGEEKFDRMMREYFKRYVYNNATIEGLLQTIDDVLGKEARNEMAAALYQPCFVLKPEYQLTEEEKTAYMHDQFQFLYQSAFTQNPGLPYETMSRIMDKALQGEPLSIVLSDQVSRRTRKQQEAMVNQLSMLLDISGVKYEVIRDRQVLKKKMKKELGTSNLIVIGNGKTNGVIQALKSGIIERANKMGFAWKDTMNQPSDSGAYVIKHPFNQNRLLLHYFWNGDQVEDEAMETYMAKMQESLGFTSAFYQYYVLDKTGKVLLDKQVENPLSKFFSTE</sequence>
<name>A0A385TMC7_PAELA</name>
<dbReference type="GO" id="GO:0016020">
    <property type="term" value="C:membrane"/>
    <property type="evidence" value="ECO:0007669"/>
    <property type="project" value="TreeGrafter"/>
</dbReference>
<evidence type="ECO:0000256" key="1">
    <source>
        <dbReference type="SAM" id="MobiDB-lite"/>
    </source>
</evidence>
<dbReference type="SUPFAM" id="SSF55486">
    <property type="entry name" value="Metalloproteases ('zincins'), catalytic domain"/>
    <property type="match status" value="1"/>
</dbReference>
<dbReference type="Proteomes" id="UP000266552">
    <property type="component" value="Chromosome"/>
</dbReference>
<feature type="region of interest" description="Disordered" evidence="1">
    <location>
        <begin position="105"/>
        <end position="126"/>
    </location>
</feature>